<dbReference type="OrthoDB" id="670470at2"/>
<accession>A0A4R0MQL1</accession>
<gene>
    <name evidence="2" type="ORF">EZ428_15875</name>
</gene>
<dbReference type="EMBL" id="SJSK01000004">
    <property type="protein sequence ID" value="TCC89179.1"/>
    <property type="molecule type" value="Genomic_DNA"/>
</dbReference>
<dbReference type="AlphaFoldDB" id="A0A4R0MQL1"/>
<reference evidence="2 3" key="1">
    <citation type="submission" date="2019-02" db="EMBL/GenBank/DDBJ databases">
        <title>Pedobacter sp. RP-1-13 sp. nov., isolated from Arctic soil.</title>
        <authorList>
            <person name="Dahal R.H."/>
        </authorList>
    </citation>
    <scope>NUCLEOTIDE SEQUENCE [LARGE SCALE GENOMIC DNA]</scope>
    <source>
        <strain evidence="2 3">RP-1-13</strain>
    </source>
</reference>
<dbReference type="PROSITE" id="PS51257">
    <property type="entry name" value="PROKAR_LIPOPROTEIN"/>
    <property type="match status" value="1"/>
</dbReference>
<dbReference type="Proteomes" id="UP000292884">
    <property type="component" value="Unassembled WGS sequence"/>
</dbReference>
<feature type="signal peptide" evidence="1">
    <location>
        <begin position="1"/>
        <end position="19"/>
    </location>
</feature>
<keyword evidence="1" id="KW-0732">Signal</keyword>
<comment type="caution">
    <text evidence="2">The sequence shown here is derived from an EMBL/GenBank/DDBJ whole genome shotgun (WGS) entry which is preliminary data.</text>
</comment>
<feature type="chain" id="PRO_5021011053" description="DUF3823 domain-containing protein" evidence="1">
    <location>
        <begin position="20"/>
        <end position="268"/>
    </location>
</feature>
<organism evidence="2 3">
    <name type="scientific">Pedobacter frigiditerrae</name>
    <dbReference type="NCBI Taxonomy" id="2530452"/>
    <lineage>
        <taxon>Bacteria</taxon>
        <taxon>Pseudomonadati</taxon>
        <taxon>Bacteroidota</taxon>
        <taxon>Sphingobacteriia</taxon>
        <taxon>Sphingobacteriales</taxon>
        <taxon>Sphingobacteriaceae</taxon>
        <taxon>Pedobacter</taxon>
    </lineage>
</organism>
<evidence type="ECO:0000256" key="1">
    <source>
        <dbReference type="SAM" id="SignalP"/>
    </source>
</evidence>
<sequence>MKIYKIHYLLVLCSLLLLASCEKDGEIVVKNVKALKPFELRGYVVGDTLEQYFDGKKIRDYYGKAMLGTVRPELAFTNDEILMQFKNKRTKELVYEQKFSIKDADNVVPKFFYDGSKFSNKYEYPTAQGKDYLVNFYLDAPKGLEAVDIATDVLEYYIDANNQLVIVNVTSFPIAADLKPGKWTPYYTLTPPPTPNPTQAGTDFYPVITLKNSKTKKYVINDNAFDSSIQMEIPDQWTSQGKTQSMHILGKINSLKAYYFEVNDLVQY</sequence>
<protein>
    <recommendedName>
        <fullName evidence="4">DUF3823 domain-containing protein</fullName>
    </recommendedName>
</protein>
<proteinExistence type="predicted"/>
<evidence type="ECO:0000313" key="2">
    <source>
        <dbReference type="EMBL" id="TCC89179.1"/>
    </source>
</evidence>
<keyword evidence="3" id="KW-1185">Reference proteome</keyword>
<evidence type="ECO:0008006" key="4">
    <source>
        <dbReference type="Google" id="ProtNLM"/>
    </source>
</evidence>
<evidence type="ECO:0000313" key="3">
    <source>
        <dbReference type="Proteomes" id="UP000292884"/>
    </source>
</evidence>
<name>A0A4R0MQL1_9SPHI</name>
<dbReference type="RefSeq" id="WP_131554166.1">
    <property type="nucleotide sequence ID" value="NZ_SJSK01000004.1"/>
</dbReference>